<organism evidence="3 4">
    <name type="scientific">Chitinophaga rhizophila</name>
    <dbReference type="NCBI Taxonomy" id="2866212"/>
    <lineage>
        <taxon>Bacteria</taxon>
        <taxon>Pseudomonadati</taxon>
        <taxon>Bacteroidota</taxon>
        <taxon>Chitinophagia</taxon>
        <taxon>Chitinophagales</taxon>
        <taxon>Chitinophagaceae</taxon>
        <taxon>Chitinophaga</taxon>
    </lineage>
</organism>
<dbReference type="InterPro" id="IPR050640">
    <property type="entry name" value="Bact_2-comp_sensor_kinase"/>
</dbReference>
<feature type="transmembrane region" description="Helical" evidence="1">
    <location>
        <begin position="58"/>
        <end position="81"/>
    </location>
</feature>
<evidence type="ECO:0000313" key="4">
    <source>
        <dbReference type="Proteomes" id="UP000812961"/>
    </source>
</evidence>
<keyword evidence="3" id="KW-0808">Transferase</keyword>
<evidence type="ECO:0000259" key="2">
    <source>
        <dbReference type="Pfam" id="PF06580"/>
    </source>
</evidence>
<dbReference type="Proteomes" id="UP000812961">
    <property type="component" value="Unassembled WGS sequence"/>
</dbReference>
<dbReference type="Pfam" id="PF06580">
    <property type="entry name" value="His_kinase"/>
    <property type="match status" value="1"/>
</dbReference>
<keyword evidence="1" id="KW-1133">Transmembrane helix</keyword>
<comment type="caution">
    <text evidence="3">The sequence shown here is derived from an EMBL/GenBank/DDBJ whole genome shotgun (WGS) entry which is preliminary data.</text>
</comment>
<gene>
    <name evidence="3" type="ORF">K1Y79_00845</name>
</gene>
<proteinExistence type="predicted"/>
<feature type="transmembrane region" description="Helical" evidence="1">
    <location>
        <begin position="93"/>
        <end position="112"/>
    </location>
</feature>
<dbReference type="GO" id="GO:0016301">
    <property type="term" value="F:kinase activity"/>
    <property type="evidence" value="ECO:0007669"/>
    <property type="project" value="UniProtKB-KW"/>
</dbReference>
<dbReference type="RefSeq" id="WP_220248102.1">
    <property type="nucleotide sequence ID" value="NZ_JAICCF010000001.1"/>
</dbReference>
<sequence>MSDITTAGVSTAREDLFVKFLTHREYRVLRHLIGLFPFLLLIWAVIFKNNHPEFAGFYSVLDALIFLLLITGMMYSNMYYLIPAFFYKKRQTLYFLLLSLLIVAGIILFRFGHDLLIEPHRISPAADGARSLIAHLIMGLLFFLPLLLTTTGFKLFQQWIEDTNKMKELETKYLESELRELRNQINPHFLFNMLNNVNVMIMKDPDKASQLVVKLSDLLRYHLNERSHHHAFLSAEIKFITDFIELEKVRRDNFRFTINIDLDPKGLKVPAKIFVNFVENAVKHSADSRSPSEINIRFSMNGRMLLFECTNTKPAKPGAHIERTGIGIANIKRRLELLYGPQFNLNISDRPDYYQVNLMFPL</sequence>
<protein>
    <submittedName>
        <fullName evidence="3">Histidine kinase</fullName>
    </submittedName>
</protein>
<dbReference type="PANTHER" id="PTHR34220:SF7">
    <property type="entry name" value="SENSOR HISTIDINE KINASE YPDA"/>
    <property type="match status" value="1"/>
</dbReference>
<feature type="transmembrane region" description="Helical" evidence="1">
    <location>
        <begin position="132"/>
        <end position="156"/>
    </location>
</feature>
<dbReference type="PANTHER" id="PTHR34220">
    <property type="entry name" value="SENSOR HISTIDINE KINASE YPDA"/>
    <property type="match status" value="1"/>
</dbReference>
<keyword evidence="1" id="KW-0472">Membrane</keyword>
<keyword evidence="3" id="KW-0418">Kinase</keyword>
<keyword evidence="4" id="KW-1185">Reference proteome</keyword>
<feature type="domain" description="Signal transduction histidine kinase internal region" evidence="2">
    <location>
        <begin position="177"/>
        <end position="252"/>
    </location>
</feature>
<evidence type="ECO:0000313" key="3">
    <source>
        <dbReference type="EMBL" id="MBW8682865.1"/>
    </source>
</evidence>
<dbReference type="Gene3D" id="3.30.565.10">
    <property type="entry name" value="Histidine kinase-like ATPase, C-terminal domain"/>
    <property type="match status" value="1"/>
</dbReference>
<name>A0ABS7G6T0_9BACT</name>
<feature type="transmembrane region" description="Helical" evidence="1">
    <location>
        <begin position="28"/>
        <end position="46"/>
    </location>
</feature>
<dbReference type="InterPro" id="IPR036890">
    <property type="entry name" value="HATPase_C_sf"/>
</dbReference>
<evidence type="ECO:0000256" key="1">
    <source>
        <dbReference type="SAM" id="Phobius"/>
    </source>
</evidence>
<keyword evidence="1" id="KW-0812">Transmembrane</keyword>
<dbReference type="SUPFAM" id="SSF55874">
    <property type="entry name" value="ATPase domain of HSP90 chaperone/DNA topoisomerase II/histidine kinase"/>
    <property type="match status" value="1"/>
</dbReference>
<dbReference type="InterPro" id="IPR010559">
    <property type="entry name" value="Sig_transdc_His_kin_internal"/>
</dbReference>
<dbReference type="EMBL" id="JAICCF010000001">
    <property type="protein sequence ID" value="MBW8682865.1"/>
    <property type="molecule type" value="Genomic_DNA"/>
</dbReference>
<reference evidence="3 4" key="1">
    <citation type="submission" date="2021-08" db="EMBL/GenBank/DDBJ databases">
        <title>The genome sequence of Chitinophaga sp. B61.</title>
        <authorList>
            <person name="Zhang X."/>
        </authorList>
    </citation>
    <scope>NUCLEOTIDE SEQUENCE [LARGE SCALE GENOMIC DNA]</scope>
    <source>
        <strain evidence="3 4">B61</strain>
    </source>
</reference>
<accession>A0ABS7G6T0</accession>